<protein>
    <submittedName>
        <fullName evidence="2">CarD family transcriptional regulator</fullName>
    </submittedName>
</protein>
<evidence type="ECO:0000313" key="3">
    <source>
        <dbReference type="Proteomes" id="UP000647235"/>
    </source>
</evidence>
<gene>
    <name evidence="2" type="ORF">H8S07_07315</name>
</gene>
<reference evidence="2 3" key="1">
    <citation type="submission" date="2020-08" db="EMBL/GenBank/DDBJ databases">
        <title>Genome public.</title>
        <authorList>
            <person name="Liu C."/>
            <person name="Sun Q."/>
        </authorList>
    </citation>
    <scope>NUCLEOTIDE SEQUENCE [LARGE SCALE GENOMIC DNA]</scope>
    <source>
        <strain evidence="2 3">NSJ-36</strain>
    </source>
</reference>
<dbReference type="Gene3D" id="2.40.10.170">
    <property type="match status" value="1"/>
</dbReference>
<dbReference type="SUPFAM" id="SSF141259">
    <property type="entry name" value="CarD-like"/>
    <property type="match status" value="1"/>
</dbReference>
<dbReference type="InterPro" id="IPR042215">
    <property type="entry name" value="CarD-like_C"/>
</dbReference>
<dbReference type="InterPro" id="IPR003711">
    <property type="entry name" value="CarD-like/TRCF_RID"/>
</dbReference>
<proteinExistence type="predicted"/>
<dbReference type="Pfam" id="PF02559">
    <property type="entry name" value="CarD_TRCF_RID"/>
    <property type="match status" value="1"/>
</dbReference>
<dbReference type="RefSeq" id="WP_021861270.1">
    <property type="nucleotide sequence ID" value="NZ_JACOOY010000007.1"/>
</dbReference>
<dbReference type="SMART" id="SM01058">
    <property type="entry name" value="CarD_TRCF"/>
    <property type="match status" value="1"/>
</dbReference>
<comment type="caution">
    <text evidence="2">The sequence shown here is derived from an EMBL/GenBank/DDBJ whole genome shotgun (WGS) entry which is preliminary data.</text>
</comment>
<keyword evidence="3" id="KW-1185">Reference proteome</keyword>
<dbReference type="Proteomes" id="UP000647235">
    <property type="component" value="Unassembled WGS sequence"/>
</dbReference>
<feature type="domain" description="CarD-like/TRCF RNAP-interacting" evidence="1">
    <location>
        <begin position="1"/>
        <end position="113"/>
    </location>
</feature>
<dbReference type="EMBL" id="JACOOY010000007">
    <property type="protein sequence ID" value="MBC5665087.1"/>
    <property type="molecule type" value="Genomic_DNA"/>
</dbReference>
<evidence type="ECO:0000313" key="2">
    <source>
        <dbReference type="EMBL" id="MBC5665087.1"/>
    </source>
</evidence>
<name>A0ABR7EUQ4_9FIRM</name>
<organism evidence="2 3">
    <name type="scientific">Dorea hominis</name>
    <dbReference type="NCBI Taxonomy" id="2763040"/>
    <lineage>
        <taxon>Bacteria</taxon>
        <taxon>Bacillati</taxon>
        <taxon>Bacillota</taxon>
        <taxon>Clostridia</taxon>
        <taxon>Lachnospirales</taxon>
        <taxon>Lachnospiraceae</taxon>
        <taxon>Dorea</taxon>
    </lineage>
</organism>
<evidence type="ECO:0000259" key="1">
    <source>
        <dbReference type="SMART" id="SM01058"/>
    </source>
</evidence>
<dbReference type="InterPro" id="IPR036101">
    <property type="entry name" value="CarD-like/TRCF_RID_sf"/>
</dbReference>
<dbReference type="Gene3D" id="1.20.58.1290">
    <property type="entry name" value="CarD-like, C-terminal domain"/>
    <property type="match status" value="1"/>
</dbReference>
<sequence length="167" mass="19243">MFKIGDYVAHYKEGVCQVVDIGKISLSCSDNEKEYYTLKPIYDKDGTVYTPVENKKNQIREVITKQEAETLIAQLGDIEQLTVTDEKKREGLYKEAMLKNQCREWIVIIKTSYERKMERLSRGKKVTHVDDRYLGIAEKFLCGELAVALEMSREEVKGYLSSQMKGA</sequence>
<accession>A0ABR7EUQ4</accession>